<name>A0ABU2LSJ3_9ACTN</name>
<gene>
    <name evidence="2" type="ORF">RNC47_17705</name>
</gene>
<dbReference type="RefSeq" id="WP_311599901.1">
    <property type="nucleotide sequence ID" value="NZ_JAVREM010000021.1"/>
</dbReference>
<keyword evidence="1" id="KW-0812">Transmembrane</keyword>
<evidence type="ECO:0000313" key="3">
    <source>
        <dbReference type="Proteomes" id="UP001183420"/>
    </source>
</evidence>
<accession>A0ABU2LSJ3</accession>
<feature type="transmembrane region" description="Helical" evidence="1">
    <location>
        <begin position="186"/>
        <end position="204"/>
    </location>
</feature>
<keyword evidence="3" id="KW-1185">Reference proteome</keyword>
<evidence type="ECO:0000256" key="1">
    <source>
        <dbReference type="SAM" id="Phobius"/>
    </source>
</evidence>
<feature type="transmembrane region" description="Helical" evidence="1">
    <location>
        <begin position="66"/>
        <end position="90"/>
    </location>
</feature>
<dbReference type="EMBL" id="JAVREM010000021">
    <property type="protein sequence ID" value="MDT0320172.1"/>
    <property type="molecule type" value="Genomic_DNA"/>
</dbReference>
<reference evidence="3" key="1">
    <citation type="submission" date="2023-07" db="EMBL/GenBank/DDBJ databases">
        <title>30 novel species of actinomycetes from the DSMZ collection.</title>
        <authorList>
            <person name="Nouioui I."/>
        </authorList>
    </citation>
    <scope>NUCLEOTIDE SEQUENCE [LARGE SCALE GENOMIC DNA]</scope>
    <source>
        <strain evidence="3">DSM 44918</strain>
    </source>
</reference>
<keyword evidence="1" id="KW-1133">Transmembrane helix</keyword>
<dbReference type="Pfam" id="PF12679">
    <property type="entry name" value="ABC2_membrane_2"/>
    <property type="match status" value="1"/>
</dbReference>
<organism evidence="2 3">
    <name type="scientific">Streptomyces millisiae</name>
    <dbReference type="NCBI Taxonomy" id="3075542"/>
    <lineage>
        <taxon>Bacteria</taxon>
        <taxon>Bacillati</taxon>
        <taxon>Actinomycetota</taxon>
        <taxon>Actinomycetes</taxon>
        <taxon>Kitasatosporales</taxon>
        <taxon>Streptomycetaceae</taxon>
        <taxon>Streptomyces</taxon>
    </lineage>
</organism>
<proteinExistence type="predicted"/>
<keyword evidence="1" id="KW-0472">Membrane</keyword>
<sequence>MIWLTWRQFRVQALVAALALALAAIYLGRLGLDIRDAHDAYLARCETDGDCAEAAAQFRGTYRQTLLLLAAGLALVPAVIGAFWGAPLIAREIEAGTHRLVWNQSVTRRRWLLTKLLVVGLAAMAVTGAVGALLTWAAGPYDEVAKTRFDALEFGARGVVPLGYAALAVVLGTVVGLLLRRTLPAMALTLVAFLAIQLLVPNVVRPHLMSPETTSLPMTAEAVNQAGNLGSITGGATIGGLEVPGATGAWISDTSPLRTADGAALSEATFNECLDDPPETGATGTFGDTAVCLGALDLHVDLAYHPEERYWPFQWAETGLYVAASALLAAFGLWRVRRRLN</sequence>
<comment type="caution">
    <text evidence="2">The sequence shown here is derived from an EMBL/GenBank/DDBJ whole genome shotgun (WGS) entry which is preliminary data.</text>
</comment>
<feature type="transmembrane region" description="Helical" evidence="1">
    <location>
        <begin position="318"/>
        <end position="336"/>
    </location>
</feature>
<feature type="transmembrane region" description="Helical" evidence="1">
    <location>
        <begin position="111"/>
        <end position="138"/>
    </location>
</feature>
<feature type="transmembrane region" description="Helical" evidence="1">
    <location>
        <begin position="158"/>
        <end position="179"/>
    </location>
</feature>
<protein>
    <submittedName>
        <fullName evidence="2">ABC transporter permease subunit</fullName>
    </submittedName>
</protein>
<dbReference type="Proteomes" id="UP001183420">
    <property type="component" value="Unassembled WGS sequence"/>
</dbReference>
<evidence type="ECO:0000313" key="2">
    <source>
        <dbReference type="EMBL" id="MDT0320172.1"/>
    </source>
</evidence>